<proteinExistence type="predicted"/>
<protein>
    <submittedName>
        <fullName evidence="2">DnaJ domain-containing protein</fullName>
    </submittedName>
</protein>
<dbReference type="Proteomes" id="UP001432360">
    <property type="component" value="Chromosome"/>
</dbReference>
<evidence type="ECO:0000259" key="1">
    <source>
        <dbReference type="SMART" id="SM00271"/>
    </source>
</evidence>
<gene>
    <name evidence="2" type="ORF">RB548_04350</name>
</gene>
<feature type="domain" description="J" evidence="1">
    <location>
        <begin position="152"/>
        <end position="207"/>
    </location>
</feature>
<organism evidence="2 3">
    <name type="scientific">Sinorhizobium chiapasense</name>
    <dbReference type="NCBI Taxonomy" id="501572"/>
    <lineage>
        <taxon>Bacteria</taxon>
        <taxon>Pseudomonadati</taxon>
        <taxon>Pseudomonadota</taxon>
        <taxon>Alphaproteobacteria</taxon>
        <taxon>Hyphomicrobiales</taxon>
        <taxon>Rhizobiaceae</taxon>
        <taxon>Sinorhizobium/Ensifer group</taxon>
        <taxon>Sinorhizobium</taxon>
    </lineage>
</organism>
<dbReference type="Pfam" id="PF00226">
    <property type="entry name" value="DnaJ"/>
    <property type="match status" value="1"/>
</dbReference>
<dbReference type="SUPFAM" id="SSF46565">
    <property type="entry name" value="Chaperone J-domain"/>
    <property type="match status" value="1"/>
</dbReference>
<evidence type="ECO:0000313" key="2">
    <source>
        <dbReference type="EMBL" id="WVT04649.1"/>
    </source>
</evidence>
<dbReference type="Gene3D" id="1.10.287.110">
    <property type="entry name" value="DnaJ domain"/>
    <property type="match status" value="1"/>
</dbReference>
<dbReference type="InterPro" id="IPR036869">
    <property type="entry name" value="J_dom_sf"/>
</dbReference>
<dbReference type="EMBL" id="CP133148">
    <property type="protein sequence ID" value="WVT04649.1"/>
    <property type="molecule type" value="Genomic_DNA"/>
</dbReference>
<evidence type="ECO:0000313" key="3">
    <source>
        <dbReference type="Proteomes" id="UP001432360"/>
    </source>
</evidence>
<reference evidence="2" key="1">
    <citation type="submission" date="2023-08" db="EMBL/GenBank/DDBJ databases">
        <title>Complete genome sequence of Sinorhizobium chiapanecum ITTG S70 isolated from Acaciella angustissima nodules in Chiapas-Mexico.</title>
        <authorList>
            <person name="Rincon-Rosales R."/>
            <person name="Rogel M.A."/>
            <person name="Rincon-Medina C.I."/>
            <person name="Guerrero G."/>
            <person name="Manzano-Gomez L.A."/>
            <person name="Lopez-Lopez A."/>
            <person name="Rincon Molina F.A."/>
            <person name="Martinez-Romero E."/>
        </authorList>
    </citation>
    <scope>NUCLEOTIDE SEQUENCE</scope>
    <source>
        <strain evidence="2">ITTG S70</strain>
    </source>
</reference>
<dbReference type="SMART" id="SM00271">
    <property type="entry name" value="DnaJ"/>
    <property type="match status" value="1"/>
</dbReference>
<keyword evidence="3" id="KW-1185">Reference proteome</keyword>
<dbReference type="CDD" id="cd06257">
    <property type="entry name" value="DnaJ"/>
    <property type="match status" value="1"/>
</dbReference>
<sequence length="207" mass="22883">MSVTNHPLHWPAARPRTKTPIRAAFNKKVMKPGKSYTEAQSLSVADAISRLQRELDLLGAKQYVLSSNLELRLDGLPRSGQAEPADRGVALYFHLGDKPHCLPCDRYDRVADNIAAIAKHIEATRAIERYGVANMAEMFAGFEALPAPAAKRHWSDVLRVSPNASIDEIEAAFRTRASKLHPDMPGGNHAAMVELNRAREEALREAQ</sequence>
<dbReference type="RefSeq" id="WP_331373810.1">
    <property type="nucleotide sequence ID" value="NZ_CP133148.1"/>
</dbReference>
<accession>A0ABZ2BAV7</accession>
<dbReference type="InterPro" id="IPR001623">
    <property type="entry name" value="DnaJ_domain"/>
</dbReference>
<name>A0ABZ2BAV7_9HYPH</name>